<organism evidence="2 3">
    <name type="scientific">Rhodobacter viridis</name>
    <dbReference type="NCBI Taxonomy" id="1054202"/>
    <lineage>
        <taxon>Bacteria</taxon>
        <taxon>Pseudomonadati</taxon>
        <taxon>Pseudomonadota</taxon>
        <taxon>Alphaproteobacteria</taxon>
        <taxon>Rhodobacterales</taxon>
        <taxon>Rhodobacter group</taxon>
        <taxon>Rhodobacter</taxon>
    </lineage>
</organism>
<reference evidence="2 3" key="1">
    <citation type="submission" date="2018-06" db="EMBL/GenBank/DDBJ databases">
        <title>Genomic Encyclopedia of Type Strains, Phase III (KMG-III): the genomes of soil and plant-associated and newly described type strains.</title>
        <authorList>
            <person name="Whitman W."/>
        </authorList>
    </citation>
    <scope>NUCLEOTIDE SEQUENCE [LARGE SCALE GENOMIC DNA]</scope>
    <source>
        <strain evidence="2 3">JA737</strain>
    </source>
</reference>
<evidence type="ECO:0000259" key="1">
    <source>
        <dbReference type="PROSITE" id="PS51071"/>
    </source>
</evidence>
<accession>A0A318TYS1</accession>
<dbReference type="InterPro" id="IPR046348">
    <property type="entry name" value="SIS_dom_sf"/>
</dbReference>
<dbReference type="GO" id="GO:1901135">
    <property type="term" value="P:carbohydrate derivative metabolic process"/>
    <property type="evidence" value="ECO:0007669"/>
    <property type="project" value="InterPro"/>
</dbReference>
<dbReference type="Gene3D" id="1.10.10.10">
    <property type="entry name" value="Winged helix-like DNA-binding domain superfamily/Winged helix DNA-binding domain"/>
    <property type="match status" value="1"/>
</dbReference>
<evidence type="ECO:0000313" key="3">
    <source>
        <dbReference type="Proteomes" id="UP000247727"/>
    </source>
</evidence>
<proteinExistence type="predicted"/>
<dbReference type="GO" id="GO:0097367">
    <property type="term" value="F:carbohydrate derivative binding"/>
    <property type="evidence" value="ECO:0007669"/>
    <property type="project" value="InterPro"/>
</dbReference>
<keyword evidence="3" id="KW-1185">Reference proteome</keyword>
<protein>
    <submittedName>
        <fullName evidence="2">RpiR family transcriptional regulator</fullName>
    </submittedName>
</protein>
<dbReference type="InterPro" id="IPR036388">
    <property type="entry name" value="WH-like_DNA-bd_sf"/>
</dbReference>
<dbReference type="RefSeq" id="WP_110806536.1">
    <property type="nucleotide sequence ID" value="NZ_QJTK01000013.1"/>
</dbReference>
<dbReference type="GO" id="GO:0003700">
    <property type="term" value="F:DNA-binding transcription factor activity"/>
    <property type="evidence" value="ECO:0007669"/>
    <property type="project" value="InterPro"/>
</dbReference>
<dbReference type="PANTHER" id="PTHR30514">
    <property type="entry name" value="GLUCOKINASE"/>
    <property type="match status" value="1"/>
</dbReference>
<sequence>MTDRSEPQSPSPLLLRLQAVEGSLTKSEAVLAQWLTRNEAALGLETGATIAAKTGVSEITVSRFLRRLGYRGMAALKEDLLERGAAQLPGADLGLRLLDGEMGTLIRRDAEAVLALAAQVARPEWAEAVAAIHAADGVFVTGFQTVKGAAADFARRLSILRDRVRFVAAHDSGLAEWLAPDPAETRCLILIDIIPYAREAEPLVRLARAQGMAVVVLTDELNTWAAALTPHVFFVSSKAHAYVESSGPLASLLSLVTHSVAAQDPARAKARLAAWPALLRELALF</sequence>
<dbReference type="PANTHER" id="PTHR30514:SF18">
    <property type="entry name" value="RPIR-FAMILY TRANSCRIPTIONAL REGULATOR"/>
    <property type="match status" value="1"/>
</dbReference>
<dbReference type="InterPro" id="IPR009057">
    <property type="entry name" value="Homeodomain-like_sf"/>
</dbReference>
<dbReference type="OrthoDB" id="8582409at2"/>
<dbReference type="PROSITE" id="PS51071">
    <property type="entry name" value="HTH_RPIR"/>
    <property type="match status" value="1"/>
</dbReference>
<dbReference type="AlphaFoldDB" id="A0A318TYS1"/>
<dbReference type="Gene3D" id="3.40.50.10490">
    <property type="entry name" value="Glucose-6-phosphate isomerase like protein, domain 1"/>
    <property type="match status" value="1"/>
</dbReference>
<gene>
    <name evidence="2" type="ORF">C8J30_11325</name>
</gene>
<evidence type="ECO:0000313" key="2">
    <source>
        <dbReference type="EMBL" id="PYF08168.1"/>
    </source>
</evidence>
<dbReference type="SUPFAM" id="SSF46689">
    <property type="entry name" value="Homeodomain-like"/>
    <property type="match status" value="1"/>
</dbReference>
<name>A0A318TYS1_9RHOB</name>
<dbReference type="Pfam" id="PF01418">
    <property type="entry name" value="HTH_6"/>
    <property type="match status" value="1"/>
</dbReference>
<feature type="domain" description="HTH rpiR-type" evidence="1">
    <location>
        <begin position="11"/>
        <end position="87"/>
    </location>
</feature>
<dbReference type="GO" id="GO:0003677">
    <property type="term" value="F:DNA binding"/>
    <property type="evidence" value="ECO:0007669"/>
    <property type="project" value="InterPro"/>
</dbReference>
<comment type="caution">
    <text evidence="2">The sequence shown here is derived from an EMBL/GenBank/DDBJ whole genome shotgun (WGS) entry which is preliminary data.</text>
</comment>
<dbReference type="EMBL" id="QJTK01000013">
    <property type="protein sequence ID" value="PYF08168.1"/>
    <property type="molecule type" value="Genomic_DNA"/>
</dbReference>
<dbReference type="InterPro" id="IPR000281">
    <property type="entry name" value="HTH_RpiR"/>
</dbReference>
<dbReference type="InterPro" id="IPR047640">
    <property type="entry name" value="RpiR-like"/>
</dbReference>
<dbReference type="SUPFAM" id="SSF53697">
    <property type="entry name" value="SIS domain"/>
    <property type="match status" value="1"/>
</dbReference>
<dbReference type="Proteomes" id="UP000247727">
    <property type="component" value="Unassembled WGS sequence"/>
</dbReference>